<accession>A0ABV0ZFG3</accession>
<evidence type="ECO:0000313" key="2">
    <source>
        <dbReference type="EMBL" id="MEQ2304582.1"/>
    </source>
</evidence>
<dbReference type="Proteomes" id="UP001469553">
    <property type="component" value="Unassembled WGS sequence"/>
</dbReference>
<evidence type="ECO:0000313" key="3">
    <source>
        <dbReference type="Proteomes" id="UP001469553"/>
    </source>
</evidence>
<feature type="non-terminal residue" evidence="2">
    <location>
        <position position="1"/>
    </location>
</feature>
<proteinExistence type="predicted"/>
<feature type="region of interest" description="Disordered" evidence="1">
    <location>
        <begin position="1"/>
        <end position="101"/>
    </location>
</feature>
<keyword evidence="3" id="KW-1185">Reference proteome</keyword>
<comment type="caution">
    <text evidence="2">The sequence shown here is derived from an EMBL/GenBank/DDBJ whole genome shotgun (WGS) entry which is preliminary data.</text>
</comment>
<gene>
    <name evidence="2" type="ORF">AMECASPLE_028576</name>
</gene>
<name>A0ABV0ZFG3_9TELE</name>
<organism evidence="2 3">
    <name type="scientific">Ameca splendens</name>
    <dbReference type="NCBI Taxonomy" id="208324"/>
    <lineage>
        <taxon>Eukaryota</taxon>
        <taxon>Metazoa</taxon>
        <taxon>Chordata</taxon>
        <taxon>Craniata</taxon>
        <taxon>Vertebrata</taxon>
        <taxon>Euteleostomi</taxon>
        <taxon>Actinopterygii</taxon>
        <taxon>Neopterygii</taxon>
        <taxon>Teleostei</taxon>
        <taxon>Neoteleostei</taxon>
        <taxon>Acanthomorphata</taxon>
        <taxon>Ovalentaria</taxon>
        <taxon>Atherinomorphae</taxon>
        <taxon>Cyprinodontiformes</taxon>
        <taxon>Goodeidae</taxon>
        <taxon>Ameca</taxon>
    </lineage>
</organism>
<evidence type="ECO:0000256" key="1">
    <source>
        <dbReference type="SAM" id="MobiDB-lite"/>
    </source>
</evidence>
<reference evidence="2 3" key="1">
    <citation type="submission" date="2021-06" db="EMBL/GenBank/DDBJ databases">
        <authorList>
            <person name="Palmer J.M."/>
        </authorList>
    </citation>
    <scope>NUCLEOTIDE SEQUENCE [LARGE SCALE GENOMIC DNA]</scope>
    <source>
        <strain evidence="2 3">AS_MEX2019</strain>
        <tissue evidence="2">Muscle</tissue>
    </source>
</reference>
<feature type="compositionally biased region" description="Low complexity" evidence="1">
    <location>
        <begin position="34"/>
        <end position="44"/>
    </location>
</feature>
<feature type="compositionally biased region" description="Polar residues" evidence="1">
    <location>
        <begin position="19"/>
        <end position="29"/>
    </location>
</feature>
<dbReference type="EMBL" id="JAHRIP010059590">
    <property type="protein sequence ID" value="MEQ2304582.1"/>
    <property type="molecule type" value="Genomic_DNA"/>
</dbReference>
<sequence>LTGPLEADSESGGEWARMRTSSSLNPSETGSGGASSSNPSSLGSEAKMRTNFSSKPWKAFRPGAEAEASPRPSVACAGAEVSQRPSVACAGAEALPRPPTT</sequence>
<protein>
    <submittedName>
        <fullName evidence="2">Uncharacterized protein</fullName>
    </submittedName>
</protein>